<dbReference type="EMBL" id="AGRW01000041">
    <property type="protein sequence ID" value="EIC02291.1"/>
    <property type="molecule type" value="Genomic_DNA"/>
</dbReference>
<evidence type="ECO:0000313" key="10">
    <source>
        <dbReference type="Proteomes" id="UP000003571"/>
    </source>
</evidence>
<sequence length="415" mass="48139">MDFEENKSGKDATLNARFKDTGKNLQNCHTDSISLTRNPSFTFIDLFAGAGGLSLGLEQAGFTPIFVNEIVPQFNETYRKNRNLSDDQYFVGDIKELNEKIDEYLPRFKDADLVCGGPPCQGFSMANRQRIIDDPRNQLYKEYLKLLSVVRPKFFIMENVRGMSKKWEEIKENFETYLNANQKESYQFSSHLLYAEDFGVPQHRERFIVVGNRLGINPEAVFDEIFKSKQKPFVLKNALEGLPKLGTKKIKGKNNVEDSDTGFTECDFEYTENDFYHFINGNKKLHKLYNHKNRYNNPRDIEIYTRLPQGANSLHESIADIMPYKSRNDIFKDKYFKLEEDKICKTITSHMRFDCNMYIHPWCSRGLSPREAARIQTFPDDYIFYGSQNSWYAQIGNAVPVKLAYAIGKGIAKFL</sequence>
<dbReference type="InterPro" id="IPR018117">
    <property type="entry name" value="C5_DNA_meth_AS"/>
</dbReference>
<dbReference type="eggNOG" id="COG0270">
    <property type="taxonomic scope" value="Bacteria"/>
</dbReference>
<gene>
    <name evidence="9" type="ORF">TresaDRAFT_1555</name>
</gene>
<evidence type="ECO:0000256" key="7">
    <source>
        <dbReference type="RuleBase" id="RU000416"/>
    </source>
</evidence>
<evidence type="ECO:0000256" key="4">
    <source>
        <dbReference type="ARBA" id="ARBA00022747"/>
    </source>
</evidence>
<dbReference type="Pfam" id="PF00145">
    <property type="entry name" value="DNA_methylase"/>
    <property type="match status" value="1"/>
</dbReference>
<protein>
    <recommendedName>
        <fullName evidence="8">Cytosine-specific methyltransferase</fullName>
        <ecNumber evidence="8">2.1.1.37</ecNumber>
    </recommendedName>
</protein>
<keyword evidence="3 6" id="KW-0949">S-adenosyl-L-methionine</keyword>
<dbReference type="STRING" id="907348.TresaDRAFT_1555"/>
<dbReference type="EC" id="2.1.1.37" evidence="8"/>
<dbReference type="PATRIC" id="fig|907348.3.peg.1015"/>
<dbReference type="AlphaFoldDB" id="H7EJD0"/>
<dbReference type="NCBIfam" id="TIGR00675">
    <property type="entry name" value="dcm"/>
    <property type="match status" value="1"/>
</dbReference>
<comment type="similarity">
    <text evidence="6 7">Belongs to the class I-like SAM-binding methyltransferase superfamily. C5-methyltransferase family.</text>
</comment>
<dbReference type="SUPFAM" id="SSF53335">
    <property type="entry name" value="S-adenosyl-L-methionine-dependent methyltransferases"/>
    <property type="match status" value="1"/>
</dbReference>
<evidence type="ECO:0000256" key="3">
    <source>
        <dbReference type="ARBA" id="ARBA00022691"/>
    </source>
</evidence>
<dbReference type="RefSeq" id="WP_002703422.1">
    <property type="nucleotide sequence ID" value="NZ_AGRW01000041.1"/>
</dbReference>
<keyword evidence="1 6" id="KW-0489">Methyltransferase</keyword>
<dbReference type="GO" id="GO:0009307">
    <property type="term" value="P:DNA restriction-modification system"/>
    <property type="evidence" value="ECO:0007669"/>
    <property type="project" value="UniProtKB-KW"/>
</dbReference>
<dbReference type="GO" id="GO:0044027">
    <property type="term" value="P:negative regulation of gene expression via chromosomal CpG island methylation"/>
    <property type="evidence" value="ECO:0007669"/>
    <property type="project" value="TreeGrafter"/>
</dbReference>
<keyword evidence="10" id="KW-1185">Reference proteome</keyword>
<dbReference type="InterPro" id="IPR001525">
    <property type="entry name" value="C5_MeTfrase"/>
</dbReference>
<evidence type="ECO:0000256" key="8">
    <source>
        <dbReference type="RuleBase" id="RU000417"/>
    </source>
</evidence>
<keyword evidence="2 6" id="KW-0808">Transferase</keyword>
<dbReference type="PANTHER" id="PTHR10629:SF52">
    <property type="entry name" value="DNA (CYTOSINE-5)-METHYLTRANSFERASE 1"/>
    <property type="match status" value="1"/>
</dbReference>
<dbReference type="PROSITE" id="PS00094">
    <property type="entry name" value="C5_MTASE_1"/>
    <property type="match status" value="1"/>
</dbReference>
<dbReference type="InterPro" id="IPR029063">
    <property type="entry name" value="SAM-dependent_MTases_sf"/>
</dbReference>
<dbReference type="OrthoDB" id="9813719at2"/>
<dbReference type="PROSITE" id="PS51679">
    <property type="entry name" value="SAM_MT_C5"/>
    <property type="match status" value="1"/>
</dbReference>
<evidence type="ECO:0000256" key="5">
    <source>
        <dbReference type="ARBA" id="ARBA00047422"/>
    </source>
</evidence>
<dbReference type="GO" id="GO:0003677">
    <property type="term" value="F:DNA binding"/>
    <property type="evidence" value="ECO:0007669"/>
    <property type="project" value="TreeGrafter"/>
</dbReference>
<dbReference type="GO" id="GO:0003886">
    <property type="term" value="F:DNA (cytosine-5-)-methyltransferase activity"/>
    <property type="evidence" value="ECO:0007669"/>
    <property type="project" value="UniProtKB-EC"/>
</dbReference>
<evidence type="ECO:0000256" key="6">
    <source>
        <dbReference type="PROSITE-ProRule" id="PRU01016"/>
    </source>
</evidence>
<keyword evidence="4" id="KW-0680">Restriction system</keyword>
<dbReference type="Gene3D" id="3.40.50.150">
    <property type="entry name" value="Vaccinia Virus protein VP39"/>
    <property type="match status" value="1"/>
</dbReference>
<accession>H7EJD0</accession>
<proteinExistence type="inferred from homology"/>
<dbReference type="PRINTS" id="PR00105">
    <property type="entry name" value="C5METTRFRASE"/>
</dbReference>
<comment type="caution">
    <text evidence="9">The sequence shown here is derived from an EMBL/GenBank/DDBJ whole genome shotgun (WGS) entry which is preliminary data.</text>
</comment>
<dbReference type="Proteomes" id="UP000003571">
    <property type="component" value="Unassembled WGS sequence"/>
</dbReference>
<name>H7EJD0_9SPIR</name>
<feature type="active site" evidence="6">
    <location>
        <position position="120"/>
    </location>
</feature>
<evidence type="ECO:0000256" key="1">
    <source>
        <dbReference type="ARBA" id="ARBA00022603"/>
    </source>
</evidence>
<organism evidence="9 10">
    <name type="scientific">Treponema saccharophilum DSM 2985</name>
    <dbReference type="NCBI Taxonomy" id="907348"/>
    <lineage>
        <taxon>Bacteria</taxon>
        <taxon>Pseudomonadati</taxon>
        <taxon>Spirochaetota</taxon>
        <taxon>Spirochaetia</taxon>
        <taxon>Spirochaetales</taxon>
        <taxon>Treponemataceae</taxon>
        <taxon>Treponema</taxon>
    </lineage>
</organism>
<reference evidence="9 10" key="1">
    <citation type="submission" date="2011-09" db="EMBL/GenBank/DDBJ databases">
        <title>The draft genome of Treponema saccharophilum DSM 2985.</title>
        <authorList>
            <consortium name="US DOE Joint Genome Institute (JGI-PGF)"/>
            <person name="Lucas S."/>
            <person name="Copeland A."/>
            <person name="Lapidus A."/>
            <person name="Glavina del Rio T."/>
            <person name="Dalin E."/>
            <person name="Tice H."/>
            <person name="Bruce D."/>
            <person name="Goodwin L."/>
            <person name="Pitluck S."/>
            <person name="Peters L."/>
            <person name="Kyrpides N."/>
            <person name="Mavromatis K."/>
            <person name="Ivanova N."/>
            <person name="Markowitz V."/>
            <person name="Cheng J.-F."/>
            <person name="Hugenholtz P."/>
            <person name="Woyke T."/>
            <person name="Wu D."/>
            <person name="Gronow S."/>
            <person name="Wellnitz S."/>
            <person name="Brambilla E."/>
            <person name="Klenk H.-P."/>
            <person name="Eisen J.A."/>
        </authorList>
    </citation>
    <scope>NUCLEOTIDE SEQUENCE [LARGE SCALE GENOMIC DNA]</scope>
    <source>
        <strain evidence="9 10">DSM 2985</strain>
    </source>
</reference>
<evidence type="ECO:0000256" key="2">
    <source>
        <dbReference type="ARBA" id="ARBA00022679"/>
    </source>
</evidence>
<dbReference type="PANTHER" id="PTHR10629">
    <property type="entry name" value="CYTOSINE-SPECIFIC METHYLTRANSFERASE"/>
    <property type="match status" value="1"/>
</dbReference>
<dbReference type="GO" id="GO:0032259">
    <property type="term" value="P:methylation"/>
    <property type="evidence" value="ECO:0007669"/>
    <property type="project" value="UniProtKB-KW"/>
</dbReference>
<comment type="catalytic activity">
    <reaction evidence="5 8">
        <text>a 2'-deoxycytidine in DNA + S-adenosyl-L-methionine = a 5-methyl-2'-deoxycytidine in DNA + S-adenosyl-L-homocysteine + H(+)</text>
        <dbReference type="Rhea" id="RHEA:13681"/>
        <dbReference type="Rhea" id="RHEA-COMP:11369"/>
        <dbReference type="Rhea" id="RHEA-COMP:11370"/>
        <dbReference type="ChEBI" id="CHEBI:15378"/>
        <dbReference type="ChEBI" id="CHEBI:57856"/>
        <dbReference type="ChEBI" id="CHEBI:59789"/>
        <dbReference type="ChEBI" id="CHEBI:85452"/>
        <dbReference type="ChEBI" id="CHEBI:85454"/>
        <dbReference type="EC" id="2.1.1.37"/>
    </reaction>
</comment>
<dbReference type="InterPro" id="IPR050390">
    <property type="entry name" value="C5-Methyltransferase"/>
</dbReference>
<dbReference type="Gene3D" id="3.90.120.10">
    <property type="entry name" value="DNA Methylase, subunit A, domain 2"/>
    <property type="match status" value="1"/>
</dbReference>
<evidence type="ECO:0000313" key="9">
    <source>
        <dbReference type="EMBL" id="EIC02291.1"/>
    </source>
</evidence>